<evidence type="ECO:0000313" key="7">
    <source>
        <dbReference type="Proteomes" id="UP000760545"/>
    </source>
</evidence>
<dbReference type="Gene3D" id="1.10.760.10">
    <property type="entry name" value="Cytochrome c-like domain"/>
    <property type="match status" value="1"/>
</dbReference>
<evidence type="ECO:0000259" key="5">
    <source>
        <dbReference type="PROSITE" id="PS51007"/>
    </source>
</evidence>
<dbReference type="SUPFAM" id="SSF46626">
    <property type="entry name" value="Cytochrome c"/>
    <property type="match status" value="1"/>
</dbReference>
<evidence type="ECO:0000256" key="1">
    <source>
        <dbReference type="ARBA" id="ARBA00022617"/>
    </source>
</evidence>
<evidence type="ECO:0000256" key="3">
    <source>
        <dbReference type="ARBA" id="ARBA00023004"/>
    </source>
</evidence>
<dbReference type="PANTHER" id="PTHR35008">
    <property type="entry name" value="BLL4482 PROTEIN-RELATED"/>
    <property type="match status" value="1"/>
</dbReference>
<evidence type="ECO:0000313" key="6">
    <source>
        <dbReference type="EMBL" id="NJX16496.1"/>
    </source>
</evidence>
<dbReference type="InterPro" id="IPR036909">
    <property type="entry name" value="Cyt_c-like_dom_sf"/>
</dbReference>
<keyword evidence="2 4" id="KW-0479">Metal-binding</keyword>
<dbReference type="InterPro" id="IPR051459">
    <property type="entry name" value="Cytochrome_c-type_DH"/>
</dbReference>
<keyword evidence="1 4" id="KW-0349">Heme</keyword>
<evidence type="ECO:0000256" key="2">
    <source>
        <dbReference type="ARBA" id="ARBA00022723"/>
    </source>
</evidence>
<name>A0ABX1DDR2_9FLAO</name>
<dbReference type="PANTHER" id="PTHR35008:SF8">
    <property type="entry name" value="ALCOHOL DEHYDROGENASE CYTOCHROME C SUBUNIT"/>
    <property type="match status" value="1"/>
</dbReference>
<dbReference type="InterPro" id="IPR009056">
    <property type="entry name" value="Cyt_c-like_dom"/>
</dbReference>
<sequence length="138" mass="15532">MKIIIMSLATVLTNLFLLPNTNQYTQTSPLEESIERGAEIYKDFCVSCHLPTGEGIRKTYPPLAKSNYLMNNRTASIKAIKYGQKGEIVVNGQKYNGFMAPMGLENDEVADVMNYITNSWGNKNEKMVTEEEVSKVKK</sequence>
<proteinExistence type="predicted"/>
<feature type="domain" description="Cytochrome c" evidence="5">
    <location>
        <begin position="32"/>
        <end position="120"/>
    </location>
</feature>
<keyword evidence="3 4" id="KW-0408">Iron</keyword>
<gene>
    <name evidence="6" type="ORF">HC176_13460</name>
</gene>
<protein>
    <submittedName>
        <fullName evidence="6">Cytochrome c</fullName>
    </submittedName>
</protein>
<dbReference type="Pfam" id="PF00034">
    <property type="entry name" value="Cytochrom_C"/>
    <property type="match status" value="1"/>
</dbReference>
<dbReference type="Proteomes" id="UP000760545">
    <property type="component" value="Unassembled WGS sequence"/>
</dbReference>
<comment type="caution">
    <text evidence="6">The sequence shown here is derived from an EMBL/GenBank/DDBJ whole genome shotgun (WGS) entry which is preliminary data.</text>
</comment>
<reference evidence="6 7" key="1">
    <citation type="submission" date="2020-03" db="EMBL/GenBank/DDBJ databases">
        <title>Tamlana sp. nov, isolated from XXX.</title>
        <authorList>
            <person name="Cao W.R."/>
        </authorList>
    </citation>
    <scope>NUCLEOTIDE SEQUENCE [LARGE SCALE GENOMIC DNA]</scope>
    <source>
        <strain evidence="6 7">HST1-43</strain>
    </source>
</reference>
<evidence type="ECO:0000256" key="4">
    <source>
        <dbReference type="PROSITE-ProRule" id="PRU00433"/>
    </source>
</evidence>
<accession>A0ABX1DDR2</accession>
<dbReference type="EMBL" id="JAAVJS010000022">
    <property type="protein sequence ID" value="NJX16496.1"/>
    <property type="molecule type" value="Genomic_DNA"/>
</dbReference>
<keyword evidence="7" id="KW-1185">Reference proteome</keyword>
<dbReference type="PROSITE" id="PS51007">
    <property type="entry name" value="CYTC"/>
    <property type="match status" value="1"/>
</dbReference>
<dbReference type="RefSeq" id="WP_167919134.1">
    <property type="nucleotide sequence ID" value="NZ_JAAVJS010000022.1"/>
</dbReference>
<organism evidence="6 7">
    <name type="scientific">Tamlana crocina</name>
    <dbReference type="NCBI Taxonomy" id="393006"/>
    <lineage>
        <taxon>Bacteria</taxon>
        <taxon>Pseudomonadati</taxon>
        <taxon>Bacteroidota</taxon>
        <taxon>Flavobacteriia</taxon>
        <taxon>Flavobacteriales</taxon>
        <taxon>Flavobacteriaceae</taxon>
        <taxon>Tamlana</taxon>
    </lineage>
</organism>